<evidence type="ECO:0000256" key="2">
    <source>
        <dbReference type="SAM" id="SignalP"/>
    </source>
</evidence>
<keyword evidence="2" id="KW-0732">Signal</keyword>
<feature type="region of interest" description="Disordered" evidence="1">
    <location>
        <begin position="20"/>
        <end position="44"/>
    </location>
</feature>
<dbReference type="Proteomes" id="UP000234433">
    <property type="component" value="Unassembled WGS sequence"/>
</dbReference>
<evidence type="ECO:0008006" key="5">
    <source>
        <dbReference type="Google" id="ProtNLM"/>
    </source>
</evidence>
<protein>
    <recommendedName>
        <fullName evidence="5">PknH-like extracellular domain-containing protein</fullName>
    </recommendedName>
</protein>
<name>A0A2H1J1Z1_9MICO</name>
<feature type="chain" id="PRO_5039663825" description="PknH-like extracellular domain-containing protein" evidence="2">
    <location>
        <begin position="23"/>
        <end position="237"/>
    </location>
</feature>
<sequence length="237" mass="24161">MKPVFLAVALIAGLSLTGCSGADSQTGSAEETDTAAKPTAEEPPQVTRLDVNQLKQIIESTEVDGRTFKTHDVGAVSGSEAAKADDTADYEPAECKQFSMAAPNATEAGNGTALSGVSSDSTMSVELISLADETAAGLQLAHSTELAEACSEVTVKSQGMETTMSYATFDVTVAGADESVRVRAAIDAGGKAVLNSDTVTSRIGDTIVTIASLADTADEQVVTTTAEEFVASVNNVG</sequence>
<evidence type="ECO:0000313" key="3">
    <source>
        <dbReference type="EMBL" id="SMX81439.1"/>
    </source>
</evidence>
<dbReference type="PROSITE" id="PS51257">
    <property type="entry name" value="PROKAR_LIPOPROTEIN"/>
    <property type="match status" value="1"/>
</dbReference>
<dbReference type="AlphaFoldDB" id="A0A2H1J1Z1"/>
<proteinExistence type="predicted"/>
<dbReference type="OrthoDB" id="4808520at2"/>
<evidence type="ECO:0000256" key="1">
    <source>
        <dbReference type="SAM" id="MobiDB-lite"/>
    </source>
</evidence>
<dbReference type="RefSeq" id="WP_101619499.1">
    <property type="nucleotide sequence ID" value="NZ_FXZD01000003.1"/>
</dbReference>
<dbReference type="EMBL" id="FXZD01000003">
    <property type="protein sequence ID" value="SMX81439.1"/>
    <property type="molecule type" value="Genomic_DNA"/>
</dbReference>
<gene>
    <name evidence="3" type="ORF">BANT918_01337</name>
</gene>
<feature type="signal peptide" evidence="2">
    <location>
        <begin position="1"/>
        <end position="22"/>
    </location>
</feature>
<evidence type="ECO:0000313" key="4">
    <source>
        <dbReference type="Proteomes" id="UP000234433"/>
    </source>
</evidence>
<accession>A0A2H1J1Z1</accession>
<reference evidence="3 4" key="1">
    <citation type="submission" date="2017-03" db="EMBL/GenBank/DDBJ databases">
        <authorList>
            <person name="Afonso C.L."/>
            <person name="Miller P.J."/>
            <person name="Scott M.A."/>
            <person name="Spackman E."/>
            <person name="Goraichik I."/>
            <person name="Dimitrov K.M."/>
            <person name="Suarez D.L."/>
            <person name="Swayne D.E."/>
        </authorList>
    </citation>
    <scope>NUCLEOTIDE SEQUENCE [LARGE SCALE GENOMIC DNA]</scope>
    <source>
        <strain evidence="3 4">CNRZ 918</strain>
    </source>
</reference>
<organism evidence="3 4">
    <name type="scientific">Brevibacterium antiquum CNRZ 918</name>
    <dbReference type="NCBI Taxonomy" id="1255637"/>
    <lineage>
        <taxon>Bacteria</taxon>
        <taxon>Bacillati</taxon>
        <taxon>Actinomycetota</taxon>
        <taxon>Actinomycetes</taxon>
        <taxon>Micrococcales</taxon>
        <taxon>Brevibacteriaceae</taxon>
        <taxon>Brevibacterium</taxon>
    </lineage>
</organism>